<evidence type="ECO:0000259" key="2">
    <source>
        <dbReference type="SMART" id="SM00507"/>
    </source>
</evidence>
<comment type="similarity">
    <text evidence="1">Belongs to the Rv1128c/1148c/1588c/1702c/1945/3466 family.</text>
</comment>
<dbReference type="InterPro" id="IPR002711">
    <property type="entry name" value="HNH"/>
</dbReference>
<keyword evidence="4" id="KW-1185">Reference proteome</keyword>
<dbReference type="CDD" id="cd00085">
    <property type="entry name" value="HNHc"/>
    <property type="match status" value="1"/>
</dbReference>
<protein>
    <submittedName>
        <fullName evidence="3">HNH endonuclease</fullName>
    </submittedName>
</protein>
<evidence type="ECO:0000313" key="3">
    <source>
        <dbReference type="EMBL" id="GMA94228.1"/>
    </source>
</evidence>
<name>A0ABQ6K0U0_9MICO</name>
<gene>
    <name evidence="3" type="ORF">GCM10025881_10520</name>
</gene>
<sequence length="432" mass="46531">MRGALAVLEAAPGTDLSTASDADLGALVTVETSLRRIVERHAALTTGEVSRRSRPELGLSGFAQRAGHRTVEEFLKVETGISGRDAAATVRVGVLATSSGVLGDAVRDGRVSVAAADAIHAGLGAPTDTLPAEVLEQASDRLCDEADALDPDRLHRRAREVRDELDEAGIADRERARRAARSLRLVRQPDGMTRIVWLLDPESAAIVTTVYDRATSPRRGGPRFVDPAAREKAARVADDERTTEQLASDAFTELLRQSGTSDHDVLVGGDEPAVRILVAASSLTSGDGHGTLDSGEAVSLTTVHRLACAGGTVSIILDSAGQVLDMGREQRFYTRHQRRALVARDGGCMWPGCDRTPSWTEAHHTRRWSDGGRTDLADGILLCRHHHLRLHDEGWTISRRAGRYWLEPPPGSGKTGALLHTKSRAVRELLRA</sequence>
<reference evidence="4" key="1">
    <citation type="journal article" date="2019" name="Int. J. Syst. Evol. Microbiol.">
        <title>The Global Catalogue of Microorganisms (GCM) 10K type strain sequencing project: providing services to taxonomists for standard genome sequencing and annotation.</title>
        <authorList>
            <consortium name="The Broad Institute Genomics Platform"/>
            <consortium name="The Broad Institute Genome Sequencing Center for Infectious Disease"/>
            <person name="Wu L."/>
            <person name="Ma J."/>
        </authorList>
    </citation>
    <scope>NUCLEOTIDE SEQUENCE [LARGE SCALE GENOMIC DNA]</scope>
    <source>
        <strain evidence="4">NBRC 108894</strain>
    </source>
</reference>
<keyword evidence="3" id="KW-0540">Nuclease</keyword>
<evidence type="ECO:0000313" key="4">
    <source>
        <dbReference type="Proteomes" id="UP001157034"/>
    </source>
</evidence>
<dbReference type="Proteomes" id="UP001157034">
    <property type="component" value="Unassembled WGS sequence"/>
</dbReference>
<dbReference type="RefSeq" id="WP_284253214.1">
    <property type="nucleotide sequence ID" value="NZ_BSVB01000001.1"/>
</dbReference>
<dbReference type="Pfam" id="PF02720">
    <property type="entry name" value="DUF222"/>
    <property type="match status" value="1"/>
</dbReference>
<comment type="caution">
    <text evidence="3">The sequence shown here is derived from an EMBL/GenBank/DDBJ whole genome shotgun (WGS) entry which is preliminary data.</text>
</comment>
<evidence type="ECO:0000256" key="1">
    <source>
        <dbReference type="ARBA" id="ARBA00023450"/>
    </source>
</evidence>
<organism evidence="3 4">
    <name type="scientific">Pseudolysinimonas kribbensis</name>
    <dbReference type="NCBI Taxonomy" id="433641"/>
    <lineage>
        <taxon>Bacteria</taxon>
        <taxon>Bacillati</taxon>
        <taxon>Actinomycetota</taxon>
        <taxon>Actinomycetes</taxon>
        <taxon>Micrococcales</taxon>
        <taxon>Microbacteriaceae</taxon>
        <taxon>Pseudolysinimonas</taxon>
    </lineage>
</organism>
<accession>A0ABQ6K0U0</accession>
<feature type="domain" description="HNH nuclease" evidence="2">
    <location>
        <begin position="336"/>
        <end position="388"/>
    </location>
</feature>
<dbReference type="EMBL" id="BSVB01000001">
    <property type="protein sequence ID" value="GMA94228.1"/>
    <property type="molecule type" value="Genomic_DNA"/>
</dbReference>
<dbReference type="GO" id="GO:0004519">
    <property type="term" value="F:endonuclease activity"/>
    <property type="evidence" value="ECO:0007669"/>
    <property type="project" value="UniProtKB-KW"/>
</dbReference>
<proteinExistence type="inferred from homology"/>
<dbReference type="InterPro" id="IPR003870">
    <property type="entry name" value="DUF222"/>
</dbReference>
<dbReference type="SMART" id="SM00507">
    <property type="entry name" value="HNHc"/>
    <property type="match status" value="1"/>
</dbReference>
<dbReference type="InterPro" id="IPR003615">
    <property type="entry name" value="HNH_nuc"/>
</dbReference>
<keyword evidence="3" id="KW-0255">Endonuclease</keyword>
<dbReference type="Pfam" id="PF01844">
    <property type="entry name" value="HNH"/>
    <property type="match status" value="1"/>
</dbReference>
<keyword evidence="3" id="KW-0378">Hydrolase</keyword>